<keyword evidence="3" id="KW-1185">Reference proteome</keyword>
<comment type="caution">
    <text evidence="2">The sequence shown here is derived from an EMBL/GenBank/DDBJ whole genome shotgun (WGS) entry which is preliminary data.</text>
</comment>
<sequence length="157" mass="18357">MRSGWPPSSNAESSPTSSRGRQRRRRYLLGLLDNIVSSEKYHLTWSSQPDRDVMNPQWWGTVEFLDTTTSQAIVDSEYSARYFLNILYQLEQNHFESFGTYSEDLSMLMPNTTIFKECSFDKPVIEVHDGGMRFDIHLKLDDHKTGHISQDRLLWFS</sequence>
<reference evidence="2 3" key="1">
    <citation type="submission" date="2023-04" db="EMBL/GenBank/DDBJ databases">
        <title>Genome of Basidiobolus ranarum AG-B5.</title>
        <authorList>
            <person name="Stajich J.E."/>
            <person name="Carter-House D."/>
            <person name="Gryganskyi A."/>
        </authorList>
    </citation>
    <scope>NUCLEOTIDE SEQUENCE [LARGE SCALE GENOMIC DNA]</scope>
    <source>
        <strain evidence="2 3">AG-B5</strain>
    </source>
</reference>
<name>A0ABR2W4C0_9FUNG</name>
<evidence type="ECO:0000256" key="1">
    <source>
        <dbReference type="SAM" id="MobiDB-lite"/>
    </source>
</evidence>
<feature type="region of interest" description="Disordered" evidence="1">
    <location>
        <begin position="1"/>
        <end position="22"/>
    </location>
</feature>
<protein>
    <submittedName>
        <fullName evidence="2">Uncharacterized protein</fullName>
    </submittedName>
</protein>
<dbReference type="Proteomes" id="UP001479436">
    <property type="component" value="Unassembled WGS sequence"/>
</dbReference>
<evidence type="ECO:0000313" key="2">
    <source>
        <dbReference type="EMBL" id="KAK9719733.1"/>
    </source>
</evidence>
<gene>
    <name evidence="2" type="ORF">K7432_004612</name>
</gene>
<dbReference type="EMBL" id="JASJQH010007038">
    <property type="protein sequence ID" value="KAK9719733.1"/>
    <property type="molecule type" value="Genomic_DNA"/>
</dbReference>
<evidence type="ECO:0000313" key="3">
    <source>
        <dbReference type="Proteomes" id="UP001479436"/>
    </source>
</evidence>
<accession>A0ABR2W4C0</accession>
<organism evidence="2 3">
    <name type="scientific">Basidiobolus ranarum</name>
    <dbReference type="NCBI Taxonomy" id="34480"/>
    <lineage>
        <taxon>Eukaryota</taxon>
        <taxon>Fungi</taxon>
        <taxon>Fungi incertae sedis</taxon>
        <taxon>Zoopagomycota</taxon>
        <taxon>Entomophthoromycotina</taxon>
        <taxon>Basidiobolomycetes</taxon>
        <taxon>Basidiobolales</taxon>
        <taxon>Basidiobolaceae</taxon>
        <taxon>Basidiobolus</taxon>
    </lineage>
</organism>
<feature type="compositionally biased region" description="Low complexity" evidence="1">
    <location>
        <begin position="1"/>
        <end position="19"/>
    </location>
</feature>
<proteinExistence type="predicted"/>